<dbReference type="Pfam" id="PF07687">
    <property type="entry name" value="M20_dimer"/>
    <property type="match status" value="1"/>
</dbReference>
<feature type="domain" description="Peptidase M20 dimerisation" evidence="6">
    <location>
        <begin position="241"/>
        <end position="386"/>
    </location>
</feature>
<evidence type="ECO:0000256" key="5">
    <source>
        <dbReference type="ARBA" id="ARBA00022833"/>
    </source>
</evidence>
<dbReference type="GO" id="GO:0046872">
    <property type="term" value="F:metal ion binding"/>
    <property type="evidence" value="ECO:0007669"/>
    <property type="project" value="UniProtKB-KW"/>
</dbReference>
<organism evidence="7 8">
    <name type="scientific">Planctobacterium marinum</name>
    <dbReference type="NCBI Taxonomy" id="1631968"/>
    <lineage>
        <taxon>Bacteria</taxon>
        <taxon>Pseudomonadati</taxon>
        <taxon>Pseudomonadota</taxon>
        <taxon>Gammaproteobacteria</taxon>
        <taxon>Alteromonadales</taxon>
        <taxon>Alteromonadaceae</taxon>
        <taxon>Planctobacterium</taxon>
    </lineage>
</organism>
<dbReference type="InterPro" id="IPR011650">
    <property type="entry name" value="Peptidase_M20_dimer"/>
</dbReference>
<dbReference type="EMBL" id="AP027272">
    <property type="protein sequence ID" value="BDX08009.1"/>
    <property type="molecule type" value="Genomic_DNA"/>
</dbReference>
<protein>
    <submittedName>
        <fullName evidence="7">Peptidase M20</fullName>
    </submittedName>
</protein>
<accession>A0AA48HU38</accession>
<evidence type="ECO:0000313" key="7">
    <source>
        <dbReference type="EMBL" id="BDX08009.1"/>
    </source>
</evidence>
<dbReference type="SUPFAM" id="SSF55031">
    <property type="entry name" value="Bacterial exopeptidase dimerisation domain"/>
    <property type="match status" value="1"/>
</dbReference>
<dbReference type="Gene3D" id="1.10.150.900">
    <property type="match status" value="1"/>
</dbReference>
<reference evidence="7" key="1">
    <citation type="submission" date="2023-01" db="EMBL/GenBank/DDBJ databases">
        <title>Complete genome sequence of Planctobacterium marinum strain Dej080120_11.</title>
        <authorList>
            <person name="Ueki S."/>
            <person name="Maruyama F."/>
        </authorList>
    </citation>
    <scope>NUCLEOTIDE SEQUENCE</scope>
    <source>
        <strain evidence="7">Dej080120_11</strain>
    </source>
</reference>
<evidence type="ECO:0000256" key="3">
    <source>
        <dbReference type="ARBA" id="ARBA00022723"/>
    </source>
</evidence>
<evidence type="ECO:0000313" key="8">
    <source>
        <dbReference type="Proteomes" id="UP001333710"/>
    </source>
</evidence>
<dbReference type="PANTHER" id="PTHR45962">
    <property type="entry name" value="N-FATTY-ACYL-AMINO ACID SYNTHASE/HYDROLASE PM20D1"/>
    <property type="match status" value="1"/>
</dbReference>
<dbReference type="GO" id="GO:0006508">
    <property type="term" value="P:proteolysis"/>
    <property type="evidence" value="ECO:0007669"/>
    <property type="project" value="UniProtKB-KW"/>
</dbReference>
<dbReference type="Gene3D" id="3.30.70.360">
    <property type="match status" value="1"/>
</dbReference>
<dbReference type="PROSITE" id="PS00758">
    <property type="entry name" value="ARGE_DAPE_CPG2_1"/>
    <property type="match status" value="1"/>
</dbReference>
<dbReference type="Pfam" id="PF01546">
    <property type="entry name" value="Peptidase_M20"/>
    <property type="match status" value="1"/>
</dbReference>
<dbReference type="GO" id="GO:0008233">
    <property type="term" value="F:peptidase activity"/>
    <property type="evidence" value="ECO:0007669"/>
    <property type="project" value="UniProtKB-KW"/>
</dbReference>
<dbReference type="PROSITE" id="PS00759">
    <property type="entry name" value="ARGE_DAPE_CPG2_2"/>
    <property type="match status" value="1"/>
</dbReference>
<keyword evidence="8" id="KW-1185">Reference proteome</keyword>
<gene>
    <name evidence="7" type="ORF">MACH26_35300</name>
</gene>
<keyword evidence="4" id="KW-0378">Hydrolase</keyword>
<dbReference type="SUPFAM" id="SSF53187">
    <property type="entry name" value="Zn-dependent exopeptidases"/>
    <property type="match status" value="1"/>
</dbReference>
<evidence type="ECO:0000256" key="2">
    <source>
        <dbReference type="ARBA" id="ARBA00022670"/>
    </source>
</evidence>
<dbReference type="InterPro" id="IPR001261">
    <property type="entry name" value="ArgE/DapE_CS"/>
</dbReference>
<dbReference type="InterPro" id="IPR036264">
    <property type="entry name" value="Bact_exopeptidase_dim_dom"/>
</dbReference>
<name>A0AA48HU38_9ALTE</name>
<keyword evidence="2" id="KW-0645">Protease</keyword>
<keyword evidence="5" id="KW-0862">Zinc</keyword>
<proteinExistence type="inferred from homology"/>
<evidence type="ECO:0000259" key="6">
    <source>
        <dbReference type="Pfam" id="PF07687"/>
    </source>
</evidence>
<dbReference type="InterPro" id="IPR002933">
    <property type="entry name" value="Peptidase_M20"/>
</dbReference>
<comment type="similarity">
    <text evidence="1">Belongs to the peptidase M20A family.</text>
</comment>
<dbReference type="KEGG" id="pmaw:MACH26_35300"/>
<dbReference type="InterPro" id="IPR047177">
    <property type="entry name" value="Pept_M20A"/>
</dbReference>
<dbReference type="FunFam" id="3.40.630.10:FF:000027">
    <property type="entry name" value="N-fatty-acyl-amino acid synthase/hydrolase PM20D1"/>
    <property type="match status" value="1"/>
</dbReference>
<dbReference type="Gene3D" id="3.40.630.10">
    <property type="entry name" value="Zn peptidases"/>
    <property type="match status" value="1"/>
</dbReference>
<evidence type="ECO:0000256" key="4">
    <source>
        <dbReference type="ARBA" id="ARBA00022801"/>
    </source>
</evidence>
<dbReference type="AlphaFoldDB" id="A0AA48HU38"/>
<dbReference type="RefSeq" id="WP_338294096.1">
    <property type="nucleotide sequence ID" value="NZ_AP027272.1"/>
</dbReference>
<dbReference type="Proteomes" id="UP001333710">
    <property type="component" value="Chromosome"/>
</dbReference>
<dbReference type="PANTHER" id="PTHR45962:SF1">
    <property type="entry name" value="N-FATTY-ACYL-AMINO ACID SYNTHASE_HYDROLASE PM20D1"/>
    <property type="match status" value="1"/>
</dbReference>
<sequence length="487" mass="53650">MSMLKKALLALGLLLVVLVGIVTFRTYTVFTEQQVQVEPITSAFSRDKNAAVQRLSRAIQYQTISSEESSDSNSEFESFIRFLEKSYPSLWQKFPPEFISEYSFLFRIKGTQSSTKPLMFLAHTDVVPVDAETLHKWRQAPFGGDIADGKVWGRGAIDDKGSVMALLEVAEYLVANNKLPERDIYLAFGHDEEIGGKSGAAKIAEKLKSEGLEFEFILDEGGVITQGIMPGIQQPLALIGIAEKGFANFKLTVESTGGHSSQPPTNTAAGIIAQAVVKVENAPFPADLSFMNQTFEKIGNYADISMRLPFSNLWLLQPVIESAMNASPATSASIRTTAAVTQLKGSSKSNILPTEASAVVNFRLFPGTSVQDVKAHLKKIINDERVKIEPFMATEASSVSAADSASFELLEQTIRSIDGNILVAPYLVIAGTDAKHYEGLSENIYRFMMVKFTPESLQRIHGINEHIDIDEYHQIMTFYHALMTQPF</sequence>
<keyword evidence="3" id="KW-0479">Metal-binding</keyword>
<evidence type="ECO:0000256" key="1">
    <source>
        <dbReference type="ARBA" id="ARBA00006247"/>
    </source>
</evidence>